<reference evidence="2 3" key="1">
    <citation type="submission" date="2016-10" db="EMBL/GenBank/DDBJ databases">
        <authorList>
            <person name="de Groot N.N."/>
        </authorList>
    </citation>
    <scope>NUCLEOTIDE SEQUENCE [LARGE SCALE GENOMIC DNA]</scope>
    <source>
        <strain evidence="2 3">DSM 17925</strain>
    </source>
</reference>
<dbReference type="STRING" id="364200.SAMN04488515_3516"/>
<name>A0A1I0RY16_9RHOB</name>
<dbReference type="PROSITE" id="PS51819">
    <property type="entry name" value="VOC"/>
    <property type="match status" value="1"/>
</dbReference>
<dbReference type="PANTHER" id="PTHR36503">
    <property type="entry name" value="BLR2520 PROTEIN"/>
    <property type="match status" value="1"/>
</dbReference>
<dbReference type="EMBL" id="FOIZ01000002">
    <property type="protein sequence ID" value="SEW46506.1"/>
    <property type="molecule type" value="Genomic_DNA"/>
</dbReference>
<evidence type="ECO:0000313" key="2">
    <source>
        <dbReference type="EMBL" id="SEW46506.1"/>
    </source>
</evidence>
<dbReference type="PANTHER" id="PTHR36503:SF1">
    <property type="entry name" value="BLR2520 PROTEIN"/>
    <property type="match status" value="1"/>
</dbReference>
<dbReference type="Gene3D" id="3.10.180.10">
    <property type="entry name" value="2,3-Dihydroxybiphenyl 1,2-Dioxygenase, domain 1"/>
    <property type="match status" value="1"/>
</dbReference>
<accession>A0A1I0RY16</accession>
<proteinExistence type="predicted"/>
<dbReference type="InterPro" id="IPR029068">
    <property type="entry name" value="Glyas_Bleomycin-R_OHBP_Dase"/>
</dbReference>
<organism evidence="2 3">
    <name type="scientific">Cognatiyoonia koreensis</name>
    <dbReference type="NCBI Taxonomy" id="364200"/>
    <lineage>
        <taxon>Bacteria</taxon>
        <taxon>Pseudomonadati</taxon>
        <taxon>Pseudomonadota</taxon>
        <taxon>Alphaproteobacteria</taxon>
        <taxon>Rhodobacterales</taxon>
        <taxon>Paracoccaceae</taxon>
        <taxon>Cognatiyoonia</taxon>
    </lineage>
</organism>
<dbReference type="Proteomes" id="UP000199167">
    <property type="component" value="Unassembled WGS sequence"/>
</dbReference>
<dbReference type="OrthoDB" id="2719609at2"/>
<sequence>MKLGAFSISLNVENLDVSENFYKKLGFETFAGNPEHNYLIMKNGDTLIGLFKGHIDRTTLTFNPGWSQDAKNVDPFDDVREIQKHLQEKGVELITTCDDSTSGPAYITLIDPDGHAILIDQHR</sequence>
<dbReference type="InterPro" id="IPR004360">
    <property type="entry name" value="Glyas_Fos-R_dOase_dom"/>
</dbReference>
<dbReference type="RefSeq" id="WP_089997136.1">
    <property type="nucleotide sequence ID" value="NZ_FOIZ01000002.1"/>
</dbReference>
<protein>
    <submittedName>
        <fullName evidence="2">Glyoxalase-like domain-containing protein</fullName>
    </submittedName>
</protein>
<evidence type="ECO:0000313" key="3">
    <source>
        <dbReference type="Proteomes" id="UP000199167"/>
    </source>
</evidence>
<dbReference type="AlphaFoldDB" id="A0A1I0RY16"/>
<feature type="domain" description="VOC" evidence="1">
    <location>
        <begin position="4"/>
        <end position="122"/>
    </location>
</feature>
<dbReference type="SUPFAM" id="SSF54593">
    <property type="entry name" value="Glyoxalase/Bleomycin resistance protein/Dihydroxybiphenyl dioxygenase"/>
    <property type="match status" value="1"/>
</dbReference>
<dbReference type="InterPro" id="IPR037523">
    <property type="entry name" value="VOC_core"/>
</dbReference>
<evidence type="ECO:0000259" key="1">
    <source>
        <dbReference type="PROSITE" id="PS51819"/>
    </source>
</evidence>
<keyword evidence="3" id="KW-1185">Reference proteome</keyword>
<gene>
    <name evidence="2" type="ORF">SAMN04488515_3516</name>
</gene>
<dbReference type="Pfam" id="PF00903">
    <property type="entry name" value="Glyoxalase"/>
    <property type="match status" value="1"/>
</dbReference>